<evidence type="ECO:0000259" key="5">
    <source>
        <dbReference type="PROSITE" id="PS51192"/>
    </source>
</evidence>
<dbReference type="PANTHER" id="PTHR47961:SF6">
    <property type="entry name" value="DNA-DIRECTED DNA POLYMERASE"/>
    <property type="match status" value="1"/>
</dbReference>
<keyword evidence="9" id="KW-1185">Reference proteome</keyword>
<feature type="domain" description="Helicase C-terminal" evidence="6">
    <location>
        <begin position="301"/>
        <end position="497"/>
    </location>
</feature>
<dbReference type="GO" id="GO:0016787">
    <property type="term" value="F:hydrolase activity"/>
    <property type="evidence" value="ECO:0007669"/>
    <property type="project" value="UniProtKB-KW"/>
</dbReference>
<keyword evidence="1" id="KW-0547">Nucleotide-binding</keyword>
<dbReference type="AlphaFoldDB" id="A0A9X1BAS4"/>
<feature type="domain" description="Helicase ATP-binding" evidence="5">
    <location>
        <begin position="101"/>
        <end position="220"/>
    </location>
</feature>
<dbReference type="SMART" id="SM00490">
    <property type="entry name" value="HELICc"/>
    <property type="match status" value="1"/>
</dbReference>
<evidence type="ECO:0000256" key="4">
    <source>
        <dbReference type="ARBA" id="ARBA00022840"/>
    </source>
</evidence>
<evidence type="ECO:0000256" key="2">
    <source>
        <dbReference type="ARBA" id="ARBA00022801"/>
    </source>
</evidence>
<dbReference type="PROSITE" id="PS51194">
    <property type="entry name" value="HELICASE_CTER"/>
    <property type="match status" value="1"/>
</dbReference>
<dbReference type="GO" id="GO:0003676">
    <property type="term" value="F:nucleic acid binding"/>
    <property type="evidence" value="ECO:0007669"/>
    <property type="project" value="InterPro"/>
</dbReference>
<dbReference type="SUPFAM" id="SSF52540">
    <property type="entry name" value="P-loop containing nucleoside triphosphate hydrolases"/>
    <property type="match status" value="1"/>
</dbReference>
<dbReference type="GO" id="GO:0005524">
    <property type="term" value="F:ATP binding"/>
    <property type="evidence" value="ECO:0007669"/>
    <property type="project" value="UniProtKB-KW"/>
</dbReference>
<dbReference type="EMBL" id="CP072329">
    <property type="protein sequence ID" value="QUB39481.1"/>
    <property type="molecule type" value="Genomic_DNA"/>
</dbReference>
<keyword evidence="3 7" id="KW-0347">Helicase</keyword>
<reference evidence="8 9" key="2">
    <citation type="submission" date="2021-03" db="EMBL/GenBank/DDBJ databases">
        <title>Human Oral Microbial Genomes.</title>
        <authorList>
            <person name="Johnston C.D."/>
            <person name="Chen T."/>
            <person name="Dewhirst F.E."/>
        </authorList>
    </citation>
    <scope>NUCLEOTIDE SEQUENCE [LARGE SCALE GENOMIC DNA]</scope>
    <source>
        <strain evidence="8 9">CCUG 66490</strain>
    </source>
</reference>
<sequence length="761" mass="88609">MENIIKKIVSNENVEEILKLTIESIYKNGPTSTTDLEILCYIKIFYTELFELYEHQILKFMGLYFKDLGTESLLEVVFGMYQKHIEDEYNIKYTPVQSKIVDETHSNKYFSFSAPTSTGKSFVFRKLIEESDKDVVIVVPSRALINEYFDLLNEHFNYSDINLLTFVDKINTNYATRNIFILTPERCKDLFKFKKDFDIDFFLFDEAQLGDEKSARGLYFDSIIRRAKRSFPGTKFIFAHPFIENPNAQFEKNNFEQEQSNARNFNIKNVGQIFYSLDKDNSFYHFGIDKNIMGKSRVKCAYDPIEMVLSENGSVLVFCTKTSILSRKIFKEFEKYLRFCEVLSDPEALKIIAEIADIIGGSDDINEDRYSEVIKFLKIGVVTHHGSMPLRVRSLIEKFTKSGFCKICFATSTLEQGINMPFDLVYLKHFTESKPLAIKNIIGRAGRSTLDKKFDYGTVIIRHSNISAFRRIMHSPSKLRSKSLLDDTLPGNLSDLEDFRKSINDGSFSDEYNLTPKQIEVLSKADSLSLAHNIIECLFMGNDFKKLKQIDNRKLSNEFEKVYELHIGRILSNGEKAVIDTSVQIMIWKIFGKSFKDICFYRYAYVSRKEEREDPSVDHSELISQFVMQCSEIPNKSLAAFPLFPRGTKAIDVNYDLIVFDTYDYLDKILNFRLEDIFVALFSKYFEKTEDLRAEKLVKLIKYGTDSDKQIWLLRYGFDFDDVEWIEPYVQSIDSTGIEFDKEILQESEKRLKIIGRYYNG</sequence>
<keyword evidence="2" id="KW-0378">Hydrolase</keyword>
<evidence type="ECO:0000256" key="1">
    <source>
        <dbReference type="ARBA" id="ARBA00022741"/>
    </source>
</evidence>
<accession>A0A9X1BAS4</accession>
<proteinExistence type="predicted"/>
<dbReference type="SMART" id="SM00487">
    <property type="entry name" value="DEXDc"/>
    <property type="match status" value="1"/>
</dbReference>
<dbReference type="Gene3D" id="3.40.50.300">
    <property type="entry name" value="P-loop containing nucleotide triphosphate hydrolases"/>
    <property type="match status" value="2"/>
</dbReference>
<evidence type="ECO:0000259" key="6">
    <source>
        <dbReference type="PROSITE" id="PS51194"/>
    </source>
</evidence>
<organism evidence="7 10">
    <name type="scientific">Streptococcus lactarius</name>
    <dbReference type="NCBI Taxonomy" id="684066"/>
    <lineage>
        <taxon>Bacteria</taxon>
        <taxon>Bacillati</taxon>
        <taxon>Bacillota</taxon>
        <taxon>Bacilli</taxon>
        <taxon>Lactobacillales</taxon>
        <taxon>Streptococcaceae</taxon>
        <taxon>Streptococcus</taxon>
    </lineage>
</organism>
<gene>
    <name evidence="7" type="ORF">BTU61_02665</name>
    <name evidence="8" type="ORF">J4854_03315</name>
</gene>
<dbReference type="Proteomes" id="UP001138780">
    <property type="component" value="Unassembled WGS sequence"/>
</dbReference>
<dbReference type="GO" id="GO:0004386">
    <property type="term" value="F:helicase activity"/>
    <property type="evidence" value="ECO:0007669"/>
    <property type="project" value="UniProtKB-KW"/>
</dbReference>
<dbReference type="RefSeq" id="WP_200772228.1">
    <property type="nucleotide sequence ID" value="NZ_CP072329.1"/>
</dbReference>
<evidence type="ECO:0000313" key="10">
    <source>
        <dbReference type="Proteomes" id="UP001138780"/>
    </source>
</evidence>
<dbReference type="InterPro" id="IPR014001">
    <property type="entry name" value="Helicase_ATP-bd"/>
</dbReference>
<dbReference type="Pfam" id="PF00271">
    <property type="entry name" value="Helicase_C"/>
    <property type="match status" value="1"/>
</dbReference>
<dbReference type="PANTHER" id="PTHR47961">
    <property type="entry name" value="DNA POLYMERASE THETA, PUTATIVE (AFU_ORTHOLOGUE AFUA_1G05260)-RELATED"/>
    <property type="match status" value="1"/>
</dbReference>
<dbReference type="InterPro" id="IPR050474">
    <property type="entry name" value="Hel308_SKI2-like"/>
</dbReference>
<evidence type="ECO:0000313" key="8">
    <source>
        <dbReference type="EMBL" id="QUB39481.1"/>
    </source>
</evidence>
<name>A0A9X1BAS4_9STRE</name>
<dbReference type="Pfam" id="PF00270">
    <property type="entry name" value="DEAD"/>
    <property type="match status" value="1"/>
</dbReference>
<evidence type="ECO:0000313" key="9">
    <source>
        <dbReference type="Proteomes" id="UP000676511"/>
    </source>
</evidence>
<dbReference type="InterPro" id="IPR011545">
    <property type="entry name" value="DEAD/DEAH_box_helicase_dom"/>
</dbReference>
<keyword evidence="4" id="KW-0067">ATP-binding</keyword>
<dbReference type="Proteomes" id="UP000676511">
    <property type="component" value="Chromosome"/>
</dbReference>
<protein>
    <submittedName>
        <fullName evidence="7 8">Helicase</fullName>
    </submittedName>
</protein>
<dbReference type="EMBL" id="MRXX01000003">
    <property type="protein sequence ID" value="MBK4779101.1"/>
    <property type="molecule type" value="Genomic_DNA"/>
</dbReference>
<evidence type="ECO:0000256" key="3">
    <source>
        <dbReference type="ARBA" id="ARBA00022806"/>
    </source>
</evidence>
<evidence type="ECO:0000313" key="7">
    <source>
        <dbReference type="EMBL" id="MBK4779101.1"/>
    </source>
</evidence>
<dbReference type="InterPro" id="IPR001650">
    <property type="entry name" value="Helicase_C-like"/>
</dbReference>
<reference evidence="7" key="1">
    <citation type="submission" date="2016-12" db="EMBL/GenBank/DDBJ databases">
        <title>Draft genome of Streptococcus lactarius CCUG 66490T type strain.</title>
        <authorList>
            <person name="Salva-Serra F."/>
            <person name="Engstrom-Jakobsson H."/>
            <person name="Thorell K."/>
            <person name="Gomila M."/>
            <person name="Gonzales-Siles L."/>
            <person name="Busquets A."/>
            <person name="Jaen-Luchoro D."/>
            <person name="Karlsson R."/>
            <person name="Kristiansson E."/>
            <person name="Moore E."/>
        </authorList>
    </citation>
    <scope>NUCLEOTIDE SEQUENCE</scope>
    <source>
        <strain evidence="7">CCUG 66490</strain>
    </source>
</reference>
<dbReference type="InterPro" id="IPR027417">
    <property type="entry name" value="P-loop_NTPase"/>
</dbReference>
<dbReference type="PROSITE" id="PS51192">
    <property type="entry name" value="HELICASE_ATP_BIND_1"/>
    <property type="match status" value="1"/>
</dbReference>